<evidence type="ECO:0000313" key="3">
    <source>
        <dbReference type="Proteomes" id="UP000786693"/>
    </source>
</evidence>
<accession>A0ABQ4NRQ0</accession>
<evidence type="ECO:0000313" key="2">
    <source>
        <dbReference type="EMBL" id="GIT96929.1"/>
    </source>
</evidence>
<proteinExistence type="predicted"/>
<evidence type="ECO:0000256" key="1">
    <source>
        <dbReference type="SAM" id="MobiDB-lite"/>
    </source>
</evidence>
<dbReference type="EMBL" id="BPFH01000009">
    <property type="protein sequence ID" value="GIT96929.1"/>
    <property type="molecule type" value="Genomic_DNA"/>
</dbReference>
<name>A0ABQ4NRQ0_9RHOB</name>
<comment type="caution">
    <text evidence="2">The sequence shown here is derived from an EMBL/GenBank/DDBJ whole genome shotgun (WGS) entry which is preliminary data.</text>
</comment>
<gene>
    <name evidence="2" type="ORF">JANAI62_35520</name>
</gene>
<protein>
    <submittedName>
        <fullName evidence="2">Uncharacterized protein</fullName>
    </submittedName>
</protein>
<feature type="region of interest" description="Disordered" evidence="1">
    <location>
        <begin position="1"/>
        <end position="34"/>
    </location>
</feature>
<reference evidence="2 3" key="1">
    <citation type="submission" date="2021-05" db="EMBL/GenBank/DDBJ databases">
        <title>Bacteria Genome sequencing.</title>
        <authorList>
            <person name="Takabe Y."/>
            <person name="Nakajima Y."/>
            <person name="Suzuki S."/>
            <person name="Shiozaki T."/>
        </authorList>
    </citation>
    <scope>NUCLEOTIDE SEQUENCE [LARGE SCALE GENOMIC DNA]</scope>
    <source>
        <strain evidence="2 3">AI_62</strain>
    </source>
</reference>
<keyword evidence="3" id="KW-1185">Reference proteome</keyword>
<organism evidence="2 3">
    <name type="scientific">Jannaschia pagri</name>
    <dbReference type="NCBI Taxonomy" id="2829797"/>
    <lineage>
        <taxon>Bacteria</taxon>
        <taxon>Pseudomonadati</taxon>
        <taxon>Pseudomonadota</taxon>
        <taxon>Alphaproteobacteria</taxon>
        <taxon>Rhodobacterales</taxon>
        <taxon>Roseobacteraceae</taxon>
        <taxon>Jannaschia</taxon>
    </lineage>
</organism>
<sequence>MATGQNRLNNRREQGTFSYEAGPAESKGQRATSGEKLIVAANQMSFPNLLRRPQDMVRDDT</sequence>
<dbReference type="Proteomes" id="UP000786693">
    <property type="component" value="Unassembled WGS sequence"/>
</dbReference>